<reference evidence="5" key="1">
    <citation type="journal article" date="2020" name="mSystems">
        <title>Genome- and Community-Level Interaction Insights into Carbon Utilization and Element Cycling Functions of Hydrothermarchaeota in Hydrothermal Sediment.</title>
        <authorList>
            <person name="Zhou Z."/>
            <person name="Liu Y."/>
            <person name="Xu W."/>
            <person name="Pan J."/>
            <person name="Luo Z.H."/>
            <person name="Li M."/>
        </authorList>
    </citation>
    <scope>NUCLEOTIDE SEQUENCE [LARGE SCALE GENOMIC DNA]</scope>
    <source>
        <strain evidence="5">SpSt-906</strain>
    </source>
</reference>
<dbReference type="GO" id="GO:0003723">
    <property type="term" value="F:RNA binding"/>
    <property type="evidence" value="ECO:0007669"/>
    <property type="project" value="UniProtKB-UniRule"/>
</dbReference>
<dbReference type="InterPro" id="IPR020081">
    <property type="entry name" value="SsrA-bd_prot_CS"/>
</dbReference>
<dbReference type="PROSITE" id="PS01317">
    <property type="entry name" value="SSRP"/>
    <property type="match status" value="1"/>
</dbReference>
<dbReference type="GO" id="GO:0005829">
    <property type="term" value="C:cytosol"/>
    <property type="evidence" value="ECO:0007669"/>
    <property type="project" value="TreeGrafter"/>
</dbReference>
<dbReference type="PANTHER" id="PTHR30308">
    <property type="entry name" value="TMRNA-BINDING COMPONENT OF TRANS-TRANSLATION TAGGING COMPLEX"/>
    <property type="match status" value="1"/>
</dbReference>
<dbReference type="AlphaFoldDB" id="A0A7C3UPY7"/>
<dbReference type="CDD" id="cd09294">
    <property type="entry name" value="SmpB"/>
    <property type="match status" value="1"/>
</dbReference>
<evidence type="ECO:0000313" key="5">
    <source>
        <dbReference type="EMBL" id="HGE99424.1"/>
    </source>
</evidence>
<comment type="caution">
    <text evidence="5">The sequence shown here is derived from an EMBL/GenBank/DDBJ whole genome shotgun (WGS) entry which is preliminary data.</text>
</comment>
<keyword evidence="4" id="KW-0175">Coiled coil</keyword>
<dbReference type="Gene3D" id="2.40.280.10">
    <property type="match status" value="1"/>
</dbReference>
<keyword evidence="1 3" id="KW-0963">Cytoplasm</keyword>
<evidence type="ECO:0000256" key="3">
    <source>
        <dbReference type="HAMAP-Rule" id="MF_00023"/>
    </source>
</evidence>
<dbReference type="NCBIfam" id="TIGR00086">
    <property type="entry name" value="smpB"/>
    <property type="match status" value="1"/>
</dbReference>
<keyword evidence="2 3" id="KW-0694">RNA-binding</keyword>
<protein>
    <recommendedName>
        <fullName evidence="3">SsrA-binding protein</fullName>
    </recommendedName>
    <alternativeName>
        <fullName evidence="3">Small protein B</fullName>
    </alternativeName>
</protein>
<feature type="coiled-coil region" evidence="4">
    <location>
        <begin position="119"/>
        <end position="153"/>
    </location>
</feature>
<evidence type="ECO:0000256" key="4">
    <source>
        <dbReference type="SAM" id="Coils"/>
    </source>
</evidence>
<dbReference type="Pfam" id="PF01668">
    <property type="entry name" value="SmpB"/>
    <property type="match status" value="1"/>
</dbReference>
<dbReference type="EMBL" id="DTMQ01000035">
    <property type="protein sequence ID" value="HGE99424.1"/>
    <property type="molecule type" value="Genomic_DNA"/>
</dbReference>
<dbReference type="NCBIfam" id="NF003843">
    <property type="entry name" value="PRK05422.1"/>
    <property type="match status" value="1"/>
</dbReference>
<name>A0A7C3UPY7_UNCW3</name>
<evidence type="ECO:0000256" key="2">
    <source>
        <dbReference type="ARBA" id="ARBA00022884"/>
    </source>
</evidence>
<dbReference type="InterPro" id="IPR023620">
    <property type="entry name" value="SmpB"/>
</dbReference>
<proteinExistence type="inferred from homology"/>
<organism evidence="5">
    <name type="scientific">candidate division WOR-3 bacterium</name>
    <dbReference type="NCBI Taxonomy" id="2052148"/>
    <lineage>
        <taxon>Bacteria</taxon>
        <taxon>Bacteria division WOR-3</taxon>
    </lineage>
</organism>
<dbReference type="PANTHER" id="PTHR30308:SF2">
    <property type="entry name" value="SSRA-BINDING PROTEIN"/>
    <property type="match status" value="1"/>
</dbReference>
<dbReference type="GO" id="GO:0070929">
    <property type="term" value="P:trans-translation"/>
    <property type="evidence" value="ECO:0007669"/>
    <property type="project" value="UniProtKB-UniRule"/>
</dbReference>
<evidence type="ECO:0000256" key="1">
    <source>
        <dbReference type="ARBA" id="ARBA00022490"/>
    </source>
</evidence>
<dbReference type="HAMAP" id="MF_00023">
    <property type="entry name" value="SmpB"/>
    <property type="match status" value="1"/>
</dbReference>
<comment type="function">
    <text evidence="3">Required for rescue of stalled ribosomes mediated by trans-translation. Binds to transfer-messenger RNA (tmRNA), required for stable association of tmRNA with ribosomes. tmRNA and SmpB together mimic tRNA shape, replacing the anticodon stem-loop with SmpB. tmRNA is encoded by the ssrA gene; the 2 termini fold to resemble tRNA(Ala) and it encodes a 'tag peptide', a short internal open reading frame. During trans-translation Ala-aminoacylated tmRNA acts like a tRNA, entering the A-site of stalled ribosomes, displacing the stalled mRNA. The ribosome then switches to translate the ORF on the tmRNA; the nascent peptide is terminated with the 'tag peptide' encoded by the tmRNA and targeted for degradation. The ribosome is freed to recommence translation, which seems to be the essential function of trans-translation.</text>
</comment>
<gene>
    <name evidence="3 5" type="primary">smpB</name>
    <name evidence="5" type="ORF">ENX07_05065</name>
</gene>
<sequence length="155" mass="18071">MKEKEKKVLVVATNRKARKNYFIEETYEAGISLLGSEVKSLREGRVSLDEGYCGIEGGEVFLYDVNIAPYSKGSVFLPSPRRKRKLLLHKHEISRLYGKVERRGYTLIPLKLYFNPRGIAKLEIALAKGKKEIDRREELRRRAIEKAERIERKYD</sequence>
<comment type="similarity">
    <text evidence="3">Belongs to the SmpB family.</text>
</comment>
<dbReference type="SUPFAM" id="SSF74982">
    <property type="entry name" value="Small protein B (SmpB)"/>
    <property type="match status" value="1"/>
</dbReference>
<comment type="subcellular location">
    <subcellularLocation>
        <location evidence="3">Cytoplasm</location>
    </subcellularLocation>
    <text evidence="3">The tmRNA-SmpB complex associates with stalled 70S ribosomes.</text>
</comment>
<dbReference type="GO" id="GO:0070930">
    <property type="term" value="P:trans-translation-dependent protein tagging"/>
    <property type="evidence" value="ECO:0007669"/>
    <property type="project" value="TreeGrafter"/>
</dbReference>
<dbReference type="InterPro" id="IPR000037">
    <property type="entry name" value="SsrA-bd_prot"/>
</dbReference>
<accession>A0A7C3UPY7</accession>